<dbReference type="AlphaFoldDB" id="A0AAD7UL65"/>
<accession>A0AAD7UL65</accession>
<keyword evidence="3" id="KW-1185">Reference proteome</keyword>
<gene>
    <name evidence="2" type="ORF">CTAYLR_007767</name>
</gene>
<dbReference type="InterPro" id="IPR014710">
    <property type="entry name" value="RmlC-like_jellyroll"/>
</dbReference>
<protein>
    <recommendedName>
        <fullName evidence="1">JmjC domain-containing protein</fullName>
    </recommendedName>
</protein>
<reference evidence="2" key="1">
    <citation type="submission" date="2023-01" db="EMBL/GenBank/DDBJ databases">
        <title>Metagenome sequencing of chrysophaentin producing Chrysophaeum taylorii.</title>
        <authorList>
            <person name="Davison J."/>
            <person name="Bewley C."/>
        </authorList>
    </citation>
    <scope>NUCLEOTIDE SEQUENCE</scope>
    <source>
        <strain evidence="2">NIES-1699</strain>
    </source>
</reference>
<sequence>MKRLFAALELQVGKTWSGAWRAASEPGRVYMGGVEGLTPVRLPAYGGTIDEALQGGHYVTQQHDSVSVEALRWNCSSIDVRDRRSYPRLYELRELVANWPPDTITVPPRHFASLCRFDYRDAADVERAFALRDAELPFLVYNIPEADQTAKDWSTPGFLEARLGTRRFRTERSDDNHFMYFSQGRGLRGWQRPTTDVSMRYDEWLASSRKAYNTTVLEPHFYFRLSPPDVKPSDVPIFKAPERGSRSLFLREPREFKGVHCRFGQAGVIAEAHYDGSRNMVAELGGPPDHPNSGRRRYVLAPPDECDKAYLLPRSHPSGRHSQIDWSRPVNHDKYPLFYHMRVTETILEPGDVLYIPHGWIHYIISLGTNFQCNARSGRNAVGMGALKKCGFL</sequence>
<feature type="domain" description="JmjC" evidence="1">
    <location>
        <begin position="229"/>
        <end position="392"/>
    </location>
</feature>
<dbReference type="PANTHER" id="PTHR12461:SF98">
    <property type="entry name" value="CUPIN-LIKE DOMAIN-CONTAINING PROTEIN"/>
    <property type="match status" value="1"/>
</dbReference>
<dbReference type="InterPro" id="IPR003347">
    <property type="entry name" value="JmjC_dom"/>
</dbReference>
<dbReference type="SUPFAM" id="SSF51197">
    <property type="entry name" value="Clavaminate synthase-like"/>
    <property type="match status" value="1"/>
</dbReference>
<comment type="caution">
    <text evidence="2">The sequence shown here is derived from an EMBL/GenBank/DDBJ whole genome shotgun (WGS) entry which is preliminary data.</text>
</comment>
<organism evidence="2 3">
    <name type="scientific">Chrysophaeum taylorii</name>
    <dbReference type="NCBI Taxonomy" id="2483200"/>
    <lineage>
        <taxon>Eukaryota</taxon>
        <taxon>Sar</taxon>
        <taxon>Stramenopiles</taxon>
        <taxon>Ochrophyta</taxon>
        <taxon>Pelagophyceae</taxon>
        <taxon>Pelagomonadales</taxon>
        <taxon>Pelagomonadaceae</taxon>
        <taxon>Chrysophaeum</taxon>
    </lineage>
</organism>
<dbReference type="Gene3D" id="2.60.120.10">
    <property type="entry name" value="Jelly Rolls"/>
    <property type="match status" value="1"/>
</dbReference>
<evidence type="ECO:0000313" key="2">
    <source>
        <dbReference type="EMBL" id="KAJ8610488.1"/>
    </source>
</evidence>
<evidence type="ECO:0000259" key="1">
    <source>
        <dbReference type="PROSITE" id="PS51184"/>
    </source>
</evidence>
<dbReference type="Proteomes" id="UP001230188">
    <property type="component" value="Unassembled WGS sequence"/>
</dbReference>
<proteinExistence type="predicted"/>
<dbReference type="PROSITE" id="PS51184">
    <property type="entry name" value="JMJC"/>
    <property type="match status" value="1"/>
</dbReference>
<dbReference type="InterPro" id="IPR041667">
    <property type="entry name" value="Cupin_8"/>
</dbReference>
<dbReference type="PANTHER" id="PTHR12461">
    <property type="entry name" value="HYPOXIA-INDUCIBLE FACTOR 1 ALPHA INHIBITOR-RELATED"/>
    <property type="match status" value="1"/>
</dbReference>
<dbReference type="EMBL" id="JAQMWT010000102">
    <property type="protein sequence ID" value="KAJ8610488.1"/>
    <property type="molecule type" value="Genomic_DNA"/>
</dbReference>
<evidence type="ECO:0000313" key="3">
    <source>
        <dbReference type="Proteomes" id="UP001230188"/>
    </source>
</evidence>
<dbReference type="Pfam" id="PF13621">
    <property type="entry name" value="Cupin_8"/>
    <property type="match status" value="1"/>
</dbReference>
<name>A0AAD7UL65_9STRA</name>